<evidence type="ECO:0000256" key="11">
    <source>
        <dbReference type="ARBA" id="ARBA00022723"/>
    </source>
</evidence>
<evidence type="ECO:0000256" key="4">
    <source>
        <dbReference type="ARBA" id="ARBA00004305"/>
    </source>
</evidence>
<evidence type="ECO:0000256" key="17">
    <source>
        <dbReference type="ARBA" id="ARBA00023242"/>
    </source>
</evidence>
<dbReference type="EMBL" id="VIIS01001272">
    <property type="protein sequence ID" value="KAF0300364.1"/>
    <property type="molecule type" value="Genomic_DNA"/>
</dbReference>
<dbReference type="SUPFAM" id="SSF56281">
    <property type="entry name" value="Metallo-hydrolase/oxidoreductase"/>
    <property type="match status" value="2"/>
</dbReference>
<dbReference type="FunFam" id="3.60.15.10:FF:000014">
    <property type="entry name" value="Zinc phosphodiesterase ELAC protein 2"/>
    <property type="match status" value="1"/>
</dbReference>
<dbReference type="OrthoDB" id="6372711at2759"/>
<keyword evidence="16" id="KW-0496">Mitochondrion</keyword>
<evidence type="ECO:0000256" key="18">
    <source>
        <dbReference type="ARBA" id="ARBA00030689"/>
    </source>
</evidence>
<evidence type="ECO:0000256" key="14">
    <source>
        <dbReference type="ARBA" id="ARBA00022833"/>
    </source>
</evidence>
<keyword evidence="14" id="KW-0862">Zinc</keyword>
<evidence type="ECO:0000256" key="1">
    <source>
        <dbReference type="ARBA" id="ARBA00000402"/>
    </source>
</evidence>
<evidence type="ECO:0000259" key="25">
    <source>
        <dbReference type="Pfam" id="PF13691"/>
    </source>
</evidence>
<evidence type="ECO:0000256" key="6">
    <source>
        <dbReference type="ARBA" id="ARBA00012477"/>
    </source>
</evidence>
<protein>
    <recommendedName>
        <fullName evidence="7">Zinc phosphodiesterase ELAC protein 2</fullName>
        <ecNumber evidence="6">3.1.26.11</ecNumber>
    </recommendedName>
    <alternativeName>
        <fullName evidence="21">ElaC homolog protein 2</fullName>
    </alternativeName>
    <alternativeName>
        <fullName evidence="19">Ribonuclease Z 2</fullName>
    </alternativeName>
    <alternativeName>
        <fullName evidence="20">tRNA 3 endonuclease 2</fullName>
    </alternativeName>
    <alternativeName>
        <fullName evidence="18">tRNase Z 2</fullName>
    </alternativeName>
</protein>
<dbReference type="GO" id="GO:0042781">
    <property type="term" value="F:3'-tRNA processing endoribonuclease activity"/>
    <property type="evidence" value="ECO:0007669"/>
    <property type="project" value="UniProtKB-EC"/>
</dbReference>
<dbReference type="CDD" id="cd07718">
    <property type="entry name" value="RNaseZ_ELAC1_ELAC2-C-term-like_MBL-fold"/>
    <property type="match status" value="1"/>
</dbReference>
<gene>
    <name evidence="26" type="primary">RNaseZ_0</name>
    <name evidence="26" type="ORF">FJT64_027120</name>
</gene>
<dbReference type="Pfam" id="PF12706">
    <property type="entry name" value="Lactamase_B_2"/>
    <property type="match status" value="1"/>
</dbReference>
<comment type="cofactor">
    <cofactor evidence="2">
        <name>Zn(2+)</name>
        <dbReference type="ChEBI" id="CHEBI:29105"/>
    </cofactor>
</comment>
<sequence length="506" mass="56395">MLQHVLQAFRRLPGHRLLATMPKNVDLTERRDARSAKTKKLKSYLFNCGEGTQRLSHERKTRLARLENVFVTCNSWRNVGGVLGALLTLNDIGVPALTLHGPPGLSSLYDDTRSFIQLRGMNVQHRSDTDSDFVDVGLKVRAVPLYGEGVLPVTPEVYRAELAADETFVARLDEYRRARSTLPPSDDVYPQTVFLGTGSSIPNKKRNTSGILVNLSEKHSILLDCGEGTHGQLVRLQGSEGAAETLRRLSAIYISHLHADHHIGLISILEARRRALGADHKPCLLMAPAPITNYLNMYHSKMAPLRDTFTLVHNAALLTSRSPPPDWITRRLTEAGLAQMTTCLVRHCPLAYGMRLAHTEGQEVVYSGDTRPCDELVELGRGCDLLIHEATHEDELQEEAVLRAHSTVSEAIEVGVRMGARHVLLTHFSQRYASLPMLPEPAPNNVGIAYDNMVINHGHLPRVPLLYPALRRAFAESYDQCVERTAKRRDRKLREAEVLAEAERTA</sequence>
<dbReference type="GO" id="GO:0046872">
    <property type="term" value="F:metal ion binding"/>
    <property type="evidence" value="ECO:0007669"/>
    <property type="project" value="UniProtKB-KW"/>
</dbReference>
<evidence type="ECO:0000313" key="27">
    <source>
        <dbReference type="Proteomes" id="UP000440578"/>
    </source>
</evidence>
<comment type="caution">
    <text evidence="26">The sequence shown here is derived from an EMBL/GenBank/DDBJ whole genome shotgun (WGS) entry which is preliminary data.</text>
</comment>
<evidence type="ECO:0000256" key="22">
    <source>
        <dbReference type="ARBA" id="ARBA00046098"/>
    </source>
</evidence>
<evidence type="ECO:0000256" key="20">
    <source>
        <dbReference type="ARBA" id="ARBA00032104"/>
    </source>
</evidence>
<comment type="subunit">
    <text evidence="23">Homodimer. Interacts with PTCD1.</text>
</comment>
<dbReference type="InterPro" id="IPR047151">
    <property type="entry name" value="RNZ2-like"/>
</dbReference>
<evidence type="ECO:0000259" key="24">
    <source>
        <dbReference type="Pfam" id="PF12706"/>
    </source>
</evidence>
<dbReference type="Pfam" id="PF13691">
    <property type="entry name" value="Lactamase_B_4"/>
    <property type="match status" value="1"/>
</dbReference>
<evidence type="ECO:0000313" key="26">
    <source>
        <dbReference type="EMBL" id="KAF0300364.1"/>
    </source>
</evidence>
<evidence type="ECO:0000256" key="9">
    <source>
        <dbReference type="ARBA" id="ARBA00022694"/>
    </source>
</evidence>
<evidence type="ECO:0000256" key="10">
    <source>
        <dbReference type="ARBA" id="ARBA00022722"/>
    </source>
</evidence>
<evidence type="ECO:0000256" key="23">
    <source>
        <dbReference type="ARBA" id="ARBA00047136"/>
    </source>
</evidence>
<keyword evidence="8" id="KW-0597">Phosphoprotein</keyword>
<proteinExistence type="inferred from homology"/>
<evidence type="ECO:0000256" key="12">
    <source>
        <dbReference type="ARBA" id="ARBA00022759"/>
    </source>
</evidence>
<keyword evidence="27" id="KW-1185">Reference proteome</keyword>
<keyword evidence="9" id="KW-0819">tRNA processing</keyword>
<dbReference type="PANTHER" id="PTHR12553:SF49">
    <property type="entry name" value="ZINC PHOSPHODIESTERASE ELAC PROTEIN 2"/>
    <property type="match status" value="1"/>
</dbReference>
<reference evidence="26 27" key="1">
    <citation type="submission" date="2019-07" db="EMBL/GenBank/DDBJ databases">
        <title>Draft genome assembly of a fouling barnacle, Amphibalanus amphitrite (Darwin, 1854): The first reference genome for Thecostraca.</title>
        <authorList>
            <person name="Kim W."/>
        </authorList>
    </citation>
    <scope>NUCLEOTIDE SEQUENCE [LARGE SCALE GENOMIC DNA]</scope>
    <source>
        <strain evidence="26">SNU_AA5</strain>
        <tissue evidence="26">Soma without cirri and trophi</tissue>
    </source>
</reference>
<dbReference type="InterPro" id="IPR001279">
    <property type="entry name" value="Metallo-B-lactamas"/>
</dbReference>
<feature type="domain" description="tRNase Z endonuclease" evidence="25">
    <location>
        <begin position="39"/>
        <end position="81"/>
    </location>
</feature>
<keyword evidence="10" id="KW-0540">Nuclease</keyword>
<comment type="function">
    <text evidence="22">Zinc phosphodiesterase, which displays mitochondrial tRNA 3'-processing endonuclease activity. Involved in tRNA maturation, by removing a 3'-trailer from precursor tRNA. Associates with mitochondrial DNA complexes at the nucleoids to initiate RNA processing and ribosome assembly.</text>
</comment>
<comment type="catalytic activity">
    <reaction evidence="1">
        <text>Endonucleolytic cleavage of RNA, removing extra 3' nucleotides from tRNA precursor, generating 3' termini of tRNAs. A 3'-hydroxy group is left at the tRNA terminus and a 5'-phosphoryl group is left at the trailer molecule.</text>
        <dbReference type="EC" id="3.1.26.11"/>
    </reaction>
</comment>
<evidence type="ECO:0000256" key="13">
    <source>
        <dbReference type="ARBA" id="ARBA00022801"/>
    </source>
</evidence>
<dbReference type="Proteomes" id="UP000440578">
    <property type="component" value="Unassembled WGS sequence"/>
</dbReference>
<comment type="subcellular location">
    <subcellularLocation>
        <location evidence="4">Mitochondrion matrix</location>
    </subcellularLocation>
    <subcellularLocation>
        <location evidence="3">Nucleus</location>
    </subcellularLocation>
</comment>
<dbReference type="InterPro" id="IPR027794">
    <property type="entry name" value="tRNase_Z_dom"/>
</dbReference>
<comment type="similarity">
    <text evidence="5">Belongs to the RNase Z family.</text>
</comment>
<keyword evidence="15" id="KW-0809">Transit peptide</keyword>
<evidence type="ECO:0000256" key="8">
    <source>
        <dbReference type="ARBA" id="ARBA00022553"/>
    </source>
</evidence>
<keyword evidence="11" id="KW-0479">Metal-binding</keyword>
<dbReference type="EC" id="3.1.26.11" evidence="6"/>
<accession>A0A6A4W9E3</accession>
<organism evidence="26 27">
    <name type="scientific">Amphibalanus amphitrite</name>
    <name type="common">Striped barnacle</name>
    <name type="synonym">Balanus amphitrite</name>
    <dbReference type="NCBI Taxonomy" id="1232801"/>
    <lineage>
        <taxon>Eukaryota</taxon>
        <taxon>Metazoa</taxon>
        <taxon>Ecdysozoa</taxon>
        <taxon>Arthropoda</taxon>
        <taxon>Crustacea</taxon>
        <taxon>Multicrustacea</taxon>
        <taxon>Cirripedia</taxon>
        <taxon>Thoracica</taxon>
        <taxon>Thoracicalcarea</taxon>
        <taxon>Balanomorpha</taxon>
        <taxon>Balanoidea</taxon>
        <taxon>Balanidae</taxon>
        <taxon>Amphibalaninae</taxon>
        <taxon>Amphibalanus</taxon>
    </lineage>
</organism>
<evidence type="ECO:0000256" key="16">
    <source>
        <dbReference type="ARBA" id="ARBA00023128"/>
    </source>
</evidence>
<dbReference type="GO" id="GO:1990180">
    <property type="term" value="P:mitochondrial tRNA 3'-end processing"/>
    <property type="evidence" value="ECO:0007669"/>
    <property type="project" value="TreeGrafter"/>
</dbReference>
<keyword evidence="12" id="KW-0255">Endonuclease</keyword>
<evidence type="ECO:0000256" key="3">
    <source>
        <dbReference type="ARBA" id="ARBA00004123"/>
    </source>
</evidence>
<keyword evidence="13" id="KW-0378">Hydrolase</keyword>
<evidence type="ECO:0000256" key="19">
    <source>
        <dbReference type="ARBA" id="ARBA00030729"/>
    </source>
</evidence>
<dbReference type="GO" id="GO:0005634">
    <property type="term" value="C:nucleus"/>
    <property type="evidence" value="ECO:0007669"/>
    <property type="project" value="UniProtKB-SubCell"/>
</dbReference>
<dbReference type="AlphaFoldDB" id="A0A6A4W9E3"/>
<dbReference type="InterPro" id="IPR036866">
    <property type="entry name" value="RibonucZ/Hydroxyglut_hydro"/>
</dbReference>
<keyword evidence="17" id="KW-0539">Nucleus</keyword>
<evidence type="ECO:0000256" key="15">
    <source>
        <dbReference type="ARBA" id="ARBA00022946"/>
    </source>
</evidence>
<dbReference type="PANTHER" id="PTHR12553">
    <property type="entry name" value="ZINC PHOSPHODIESTERASE ELAC PROTEIN 2"/>
    <property type="match status" value="1"/>
</dbReference>
<evidence type="ECO:0000256" key="21">
    <source>
        <dbReference type="ARBA" id="ARBA00032616"/>
    </source>
</evidence>
<evidence type="ECO:0000256" key="5">
    <source>
        <dbReference type="ARBA" id="ARBA00007823"/>
    </source>
</evidence>
<dbReference type="GO" id="GO:0042645">
    <property type="term" value="C:mitochondrial nucleoid"/>
    <property type="evidence" value="ECO:0007669"/>
    <property type="project" value="UniProtKB-ARBA"/>
</dbReference>
<feature type="domain" description="Metallo-beta-lactamase" evidence="24">
    <location>
        <begin position="219"/>
        <end position="428"/>
    </location>
</feature>
<evidence type="ECO:0000256" key="7">
    <source>
        <dbReference type="ARBA" id="ARBA00013357"/>
    </source>
</evidence>
<evidence type="ECO:0000256" key="2">
    <source>
        <dbReference type="ARBA" id="ARBA00001947"/>
    </source>
</evidence>
<name>A0A6A4W9E3_AMPAM</name>
<dbReference type="Gene3D" id="3.60.15.10">
    <property type="entry name" value="Ribonuclease Z/Hydroxyacylglutathione hydrolase-like"/>
    <property type="match status" value="2"/>
</dbReference>